<comment type="caution">
    <text evidence="2">The sequence shown here is derived from an EMBL/GenBank/DDBJ whole genome shotgun (WGS) entry which is preliminary data.</text>
</comment>
<dbReference type="EMBL" id="SNZV01000001">
    <property type="protein sequence ID" value="TDS17610.1"/>
    <property type="molecule type" value="Genomic_DNA"/>
</dbReference>
<gene>
    <name evidence="2" type="ORF">B0I21_101481</name>
</gene>
<keyword evidence="1" id="KW-0812">Transmembrane</keyword>
<name>A0A4R7D9A6_9SPHI</name>
<keyword evidence="1" id="KW-0472">Membrane</keyword>
<keyword evidence="1" id="KW-1133">Transmembrane helix</keyword>
<dbReference type="Proteomes" id="UP000294752">
    <property type="component" value="Unassembled WGS sequence"/>
</dbReference>
<feature type="transmembrane region" description="Helical" evidence="1">
    <location>
        <begin position="41"/>
        <end position="66"/>
    </location>
</feature>
<accession>A0A4R7D9A6</accession>
<proteinExistence type="predicted"/>
<reference evidence="2 3" key="1">
    <citation type="submission" date="2019-03" db="EMBL/GenBank/DDBJ databases">
        <title>Genomic Encyclopedia of Type Strains, Phase III (KMG-III): the genomes of soil and plant-associated and newly described type strains.</title>
        <authorList>
            <person name="Whitman W."/>
        </authorList>
    </citation>
    <scope>NUCLEOTIDE SEQUENCE [LARGE SCALE GENOMIC DNA]</scope>
    <source>
        <strain evidence="2 3">CGMCC 1.12801</strain>
    </source>
</reference>
<feature type="transmembrane region" description="Helical" evidence="1">
    <location>
        <begin position="12"/>
        <end position="29"/>
    </location>
</feature>
<keyword evidence="3" id="KW-1185">Reference proteome</keyword>
<evidence type="ECO:0000256" key="1">
    <source>
        <dbReference type="SAM" id="Phobius"/>
    </source>
</evidence>
<sequence>MERKVIQKLIKLFVLFYVGINLVGLGLESKFDEDMFNFSSLIFGVLFIFTATAYCVIKCVITYLRLTTASTQTSQRLP</sequence>
<evidence type="ECO:0000313" key="3">
    <source>
        <dbReference type="Proteomes" id="UP000294752"/>
    </source>
</evidence>
<protein>
    <submittedName>
        <fullName evidence="2">Uncharacterized protein</fullName>
    </submittedName>
</protein>
<dbReference type="AlphaFoldDB" id="A0A4R7D9A6"/>
<organism evidence="2 3">
    <name type="scientific">Sphingobacterium paludis</name>
    <dbReference type="NCBI Taxonomy" id="1476465"/>
    <lineage>
        <taxon>Bacteria</taxon>
        <taxon>Pseudomonadati</taxon>
        <taxon>Bacteroidota</taxon>
        <taxon>Sphingobacteriia</taxon>
        <taxon>Sphingobacteriales</taxon>
        <taxon>Sphingobacteriaceae</taxon>
        <taxon>Sphingobacterium</taxon>
    </lineage>
</organism>
<evidence type="ECO:0000313" key="2">
    <source>
        <dbReference type="EMBL" id="TDS17610.1"/>
    </source>
</evidence>